<proteinExistence type="predicted"/>
<evidence type="ECO:0000256" key="1">
    <source>
        <dbReference type="ARBA" id="ARBA00022559"/>
    </source>
</evidence>
<evidence type="ECO:0000256" key="2">
    <source>
        <dbReference type="ARBA" id="ARBA00022862"/>
    </source>
</evidence>
<dbReference type="SUPFAM" id="SSF52833">
    <property type="entry name" value="Thioredoxin-like"/>
    <property type="match status" value="1"/>
</dbReference>
<dbReference type="PANTHER" id="PTHR42801:SF23">
    <property type="entry name" value="PEROXIREDOXIN DOT5"/>
    <property type="match status" value="1"/>
</dbReference>
<evidence type="ECO:0000256" key="5">
    <source>
        <dbReference type="ARBA" id="ARBA00023284"/>
    </source>
</evidence>
<dbReference type="EMBL" id="BSYA01000163">
    <property type="protein sequence ID" value="GMG35298.1"/>
    <property type="molecule type" value="Genomic_DNA"/>
</dbReference>
<evidence type="ECO:0000256" key="3">
    <source>
        <dbReference type="ARBA" id="ARBA00023002"/>
    </source>
</evidence>
<evidence type="ECO:0000256" key="6">
    <source>
        <dbReference type="SAM" id="MobiDB-lite"/>
    </source>
</evidence>
<accession>A0AAN5BVS5</accession>
<keyword evidence="3" id="KW-0560">Oxidoreductase</keyword>
<dbReference type="InterPro" id="IPR000866">
    <property type="entry name" value="AhpC/TSA"/>
</dbReference>
<dbReference type="InterPro" id="IPR050924">
    <property type="entry name" value="Peroxiredoxin_BCP/PrxQ"/>
</dbReference>
<feature type="domain" description="Alkyl hydroperoxide reductase subunit C/ Thiol specific antioxidant" evidence="8">
    <location>
        <begin position="160"/>
        <end position="238"/>
    </location>
</feature>
<protein>
    <submittedName>
        <fullName evidence="9">Unnamed protein product</fullName>
    </submittedName>
</protein>
<comment type="caution">
    <text evidence="9">The sequence shown here is derived from an EMBL/GenBank/DDBJ whole genome shotgun (WGS) entry which is preliminary data.</text>
</comment>
<dbReference type="Pfam" id="PF00578">
    <property type="entry name" value="AhpC-TSA"/>
    <property type="match status" value="1"/>
</dbReference>
<evidence type="ECO:0000256" key="7">
    <source>
        <dbReference type="SAM" id="Phobius"/>
    </source>
</evidence>
<dbReference type="GO" id="GO:0008379">
    <property type="term" value="F:thioredoxin peroxidase activity"/>
    <property type="evidence" value="ECO:0007669"/>
    <property type="project" value="TreeGrafter"/>
</dbReference>
<evidence type="ECO:0000313" key="9">
    <source>
        <dbReference type="EMBL" id="GMG35298.1"/>
    </source>
</evidence>
<reference evidence="9" key="1">
    <citation type="submission" date="2023-04" db="EMBL/GenBank/DDBJ databases">
        <title>Aspergillus oryzae NBRC 4228.</title>
        <authorList>
            <person name="Ichikawa N."/>
            <person name="Sato H."/>
            <person name="Tonouchi N."/>
        </authorList>
    </citation>
    <scope>NUCLEOTIDE SEQUENCE</scope>
    <source>
        <strain evidence="9">NBRC 4228</strain>
    </source>
</reference>
<name>A0AAN5BVS5_ASPOZ</name>
<keyword evidence="1" id="KW-0575">Peroxidase</keyword>
<keyword evidence="5" id="KW-0676">Redox-active center</keyword>
<dbReference type="GO" id="GO:0034599">
    <property type="term" value="P:cellular response to oxidative stress"/>
    <property type="evidence" value="ECO:0007669"/>
    <property type="project" value="TreeGrafter"/>
</dbReference>
<dbReference type="CDD" id="cd03017">
    <property type="entry name" value="PRX_BCP"/>
    <property type="match status" value="1"/>
</dbReference>
<keyword evidence="7" id="KW-1133">Transmembrane helix</keyword>
<evidence type="ECO:0000256" key="4">
    <source>
        <dbReference type="ARBA" id="ARBA00023157"/>
    </source>
</evidence>
<keyword evidence="7" id="KW-0812">Transmembrane</keyword>
<dbReference type="InterPro" id="IPR036249">
    <property type="entry name" value="Thioredoxin-like_sf"/>
</dbReference>
<organism evidence="9 10">
    <name type="scientific">Aspergillus oryzae</name>
    <name type="common">Yellow koji mold</name>
    <dbReference type="NCBI Taxonomy" id="5062"/>
    <lineage>
        <taxon>Eukaryota</taxon>
        <taxon>Fungi</taxon>
        <taxon>Dikarya</taxon>
        <taxon>Ascomycota</taxon>
        <taxon>Pezizomycotina</taxon>
        <taxon>Eurotiomycetes</taxon>
        <taxon>Eurotiomycetidae</taxon>
        <taxon>Eurotiales</taxon>
        <taxon>Aspergillaceae</taxon>
        <taxon>Aspergillus</taxon>
        <taxon>Aspergillus subgen. Circumdati</taxon>
    </lineage>
</organism>
<sequence length="270" mass="29389">MVELRKRKAPTQLPVAEKRTRKGQRSTTVPEGVPQENESSTVSGGFLEVGNKIILDGFGGEIETNDGIKTTLYKLVNESKSGVVLFTYPRASTPGCKSNDRLVVITFISCKLIFYFFLFRVFMLPSLLHSLSHPSPCYGCYSLVILTPPLENKAYILLGTKQACMFRDNYDYLTSTGFSIYGLSADSPRANTTFKAKQSLPYPLLCDTASSLIAALGFKKAPKGTTRGIFAVDKEGTVLLLQPGGPDATVEAMRQLIARKSSSSSSESGI</sequence>
<dbReference type="Gene3D" id="3.40.30.10">
    <property type="entry name" value="Glutaredoxin"/>
    <property type="match status" value="1"/>
</dbReference>
<dbReference type="Proteomes" id="UP001165205">
    <property type="component" value="Unassembled WGS sequence"/>
</dbReference>
<dbReference type="GO" id="GO:0045454">
    <property type="term" value="P:cell redox homeostasis"/>
    <property type="evidence" value="ECO:0007669"/>
    <property type="project" value="TreeGrafter"/>
</dbReference>
<evidence type="ECO:0000313" key="10">
    <source>
        <dbReference type="Proteomes" id="UP001165205"/>
    </source>
</evidence>
<dbReference type="AlphaFoldDB" id="A0AAN5BVS5"/>
<gene>
    <name evidence="9" type="ORF">Aory04_001052500</name>
</gene>
<keyword evidence="7" id="KW-0472">Membrane</keyword>
<keyword evidence="2" id="KW-0049">Antioxidant</keyword>
<keyword evidence="4" id="KW-1015">Disulfide bond</keyword>
<feature type="region of interest" description="Disordered" evidence="6">
    <location>
        <begin position="1"/>
        <end position="41"/>
    </location>
</feature>
<evidence type="ECO:0000259" key="8">
    <source>
        <dbReference type="Pfam" id="PF00578"/>
    </source>
</evidence>
<dbReference type="GO" id="GO:0005737">
    <property type="term" value="C:cytoplasm"/>
    <property type="evidence" value="ECO:0007669"/>
    <property type="project" value="TreeGrafter"/>
</dbReference>
<dbReference type="PANTHER" id="PTHR42801">
    <property type="entry name" value="THIOREDOXIN-DEPENDENT PEROXIDE REDUCTASE"/>
    <property type="match status" value="1"/>
</dbReference>
<feature type="transmembrane region" description="Helical" evidence="7">
    <location>
        <begin position="102"/>
        <end position="123"/>
    </location>
</feature>